<proteinExistence type="predicted"/>
<organism evidence="2 3">
    <name type="scientific">Staurois parvus</name>
    <dbReference type="NCBI Taxonomy" id="386267"/>
    <lineage>
        <taxon>Eukaryota</taxon>
        <taxon>Metazoa</taxon>
        <taxon>Chordata</taxon>
        <taxon>Craniata</taxon>
        <taxon>Vertebrata</taxon>
        <taxon>Euteleostomi</taxon>
        <taxon>Amphibia</taxon>
        <taxon>Batrachia</taxon>
        <taxon>Anura</taxon>
        <taxon>Neobatrachia</taxon>
        <taxon>Ranoidea</taxon>
        <taxon>Ranidae</taxon>
        <taxon>Staurois</taxon>
    </lineage>
</organism>
<evidence type="ECO:0000313" key="3">
    <source>
        <dbReference type="Proteomes" id="UP001162483"/>
    </source>
</evidence>
<feature type="transmembrane region" description="Helical" evidence="1">
    <location>
        <begin position="12"/>
        <end position="30"/>
    </location>
</feature>
<reference evidence="2" key="1">
    <citation type="submission" date="2023-05" db="EMBL/GenBank/DDBJ databases">
        <authorList>
            <person name="Stuckert A."/>
        </authorList>
    </citation>
    <scope>NUCLEOTIDE SEQUENCE</scope>
</reference>
<evidence type="ECO:0000313" key="2">
    <source>
        <dbReference type="EMBL" id="CAI9563213.1"/>
    </source>
</evidence>
<dbReference type="EMBL" id="CATNWA010012328">
    <property type="protein sequence ID" value="CAI9563213.1"/>
    <property type="molecule type" value="Genomic_DNA"/>
</dbReference>
<comment type="caution">
    <text evidence="2">The sequence shown here is derived from an EMBL/GenBank/DDBJ whole genome shotgun (WGS) entry which is preliminary data.</text>
</comment>
<keyword evidence="3" id="KW-1185">Reference proteome</keyword>
<keyword evidence="1" id="KW-0812">Transmembrane</keyword>
<sequence length="73" mass="8048">MCDVRVLKEKYKAVFGVILLWITGVQFVLYPCDQGQTDHWGTRALPKGPGSVRDPMRCFFGCSLSVGKDTGAP</sequence>
<keyword evidence="1" id="KW-0472">Membrane</keyword>
<evidence type="ECO:0000256" key="1">
    <source>
        <dbReference type="SAM" id="Phobius"/>
    </source>
</evidence>
<name>A0ABN9CSP9_9NEOB</name>
<keyword evidence="1" id="KW-1133">Transmembrane helix</keyword>
<dbReference type="Proteomes" id="UP001162483">
    <property type="component" value="Unassembled WGS sequence"/>
</dbReference>
<protein>
    <submittedName>
        <fullName evidence="2">Uncharacterized protein</fullName>
    </submittedName>
</protein>
<gene>
    <name evidence="2" type="ORF">SPARVUS_LOCUS5707945</name>
</gene>
<accession>A0ABN9CSP9</accession>